<accession>A0A8H6Y1Z3</accession>
<feature type="region of interest" description="Disordered" evidence="1">
    <location>
        <begin position="241"/>
        <end position="279"/>
    </location>
</feature>
<dbReference type="AlphaFoldDB" id="A0A8H6Y1Z3"/>
<dbReference type="OrthoDB" id="3057950at2759"/>
<dbReference type="EMBL" id="JACAZH010000014">
    <property type="protein sequence ID" value="KAF7350939.1"/>
    <property type="molecule type" value="Genomic_DNA"/>
</dbReference>
<organism evidence="2 3">
    <name type="scientific">Mycena sanguinolenta</name>
    <dbReference type="NCBI Taxonomy" id="230812"/>
    <lineage>
        <taxon>Eukaryota</taxon>
        <taxon>Fungi</taxon>
        <taxon>Dikarya</taxon>
        <taxon>Basidiomycota</taxon>
        <taxon>Agaricomycotina</taxon>
        <taxon>Agaricomycetes</taxon>
        <taxon>Agaricomycetidae</taxon>
        <taxon>Agaricales</taxon>
        <taxon>Marasmiineae</taxon>
        <taxon>Mycenaceae</taxon>
        <taxon>Mycena</taxon>
    </lineage>
</organism>
<keyword evidence="3" id="KW-1185">Reference proteome</keyword>
<dbReference type="Proteomes" id="UP000623467">
    <property type="component" value="Unassembled WGS sequence"/>
</dbReference>
<sequence length="279" mass="30069">MRNVNTPPRRKSVINVFTTPPLRRSSHRKPSGEVSSASQNQNIENTVAATNPDDSDDENFLTAMGDISLSYPYFVPGAAGALSPKPRSRHGTPKLRAEPQRPRPPLRRSVASDSYKFRTLMLKAGLSSATPNKDALNNATQPSPREAPDTRKSTPASGFSTAARPGHSSNPALCGSIGSIESEDPQPSTSFCGSTIGSIESEDPQLSTPQSRFEAFMRSRDLTRSPQKVSVVAKSAEVATSAVEREAARPKTRPLRGNARLPPRLPIPNWGAMEVDAEK</sequence>
<reference evidence="2" key="1">
    <citation type="submission" date="2020-05" db="EMBL/GenBank/DDBJ databases">
        <title>Mycena genomes resolve the evolution of fungal bioluminescence.</title>
        <authorList>
            <person name="Tsai I.J."/>
        </authorList>
    </citation>
    <scope>NUCLEOTIDE SEQUENCE</scope>
    <source>
        <strain evidence="2">160909Yilan</strain>
    </source>
</reference>
<evidence type="ECO:0000256" key="1">
    <source>
        <dbReference type="SAM" id="MobiDB-lite"/>
    </source>
</evidence>
<evidence type="ECO:0000313" key="2">
    <source>
        <dbReference type="EMBL" id="KAF7350939.1"/>
    </source>
</evidence>
<feature type="region of interest" description="Disordered" evidence="1">
    <location>
        <begin position="1"/>
        <end position="60"/>
    </location>
</feature>
<comment type="caution">
    <text evidence="2">The sequence shown here is derived from an EMBL/GenBank/DDBJ whole genome shotgun (WGS) entry which is preliminary data.</text>
</comment>
<evidence type="ECO:0000313" key="3">
    <source>
        <dbReference type="Proteomes" id="UP000623467"/>
    </source>
</evidence>
<protein>
    <submittedName>
        <fullName evidence="2">Uncharacterized protein</fullName>
    </submittedName>
</protein>
<gene>
    <name evidence="2" type="ORF">MSAN_01656100</name>
</gene>
<feature type="compositionally biased region" description="Polar residues" evidence="1">
    <location>
        <begin position="185"/>
        <end position="211"/>
    </location>
</feature>
<name>A0A8H6Y1Z3_9AGAR</name>
<feature type="region of interest" description="Disordered" evidence="1">
    <location>
        <begin position="126"/>
        <end position="211"/>
    </location>
</feature>
<proteinExistence type="predicted"/>
<feature type="region of interest" description="Disordered" evidence="1">
    <location>
        <begin position="80"/>
        <end position="114"/>
    </location>
</feature>
<feature type="compositionally biased region" description="Polar residues" evidence="1">
    <location>
        <begin position="127"/>
        <end position="143"/>
    </location>
</feature>
<feature type="compositionally biased region" description="Polar residues" evidence="1">
    <location>
        <begin position="33"/>
        <end position="49"/>
    </location>
</feature>